<organism evidence="1">
    <name type="scientific">marine sediment metagenome</name>
    <dbReference type="NCBI Taxonomy" id="412755"/>
    <lineage>
        <taxon>unclassified sequences</taxon>
        <taxon>metagenomes</taxon>
        <taxon>ecological metagenomes</taxon>
    </lineage>
</organism>
<dbReference type="EMBL" id="LAZR01036883">
    <property type="protein sequence ID" value="KKL23690.1"/>
    <property type="molecule type" value="Genomic_DNA"/>
</dbReference>
<name>A0A0F9BPB1_9ZZZZ</name>
<gene>
    <name evidence="1" type="ORF">LCGC14_2422910</name>
</gene>
<feature type="non-terminal residue" evidence="1">
    <location>
        <position position="41"/>
    </location>
</feature>
<reference evidence="1" key="1">
    <citation type="journal article" date="2015" name="Nature">
        <title>Complex archaea that bridge the gap between prokaryotes and eukaryotes.</title>
        <authorList>
            <person name="Spang A."/>
            <person name="Saw J.H."/>
            <person name="Jorgensen S.L."/>
            <person name="Zaremba-Niedzwiedzka K."/>
            <person name="Martijn J."/>
            <person name="Lind A.E."/>
            <person name="van Eijk R."/>
            <person name="Schleper C."/>
            <person name="Guy L."/>
            <person name="Ettema T.J."/>
        </authorList>
    </citation>
    <scope>NUCLEOTIDE SEQUENCE</scope>
</reference>
<accession>A0A0F9BPB1</accession>
<protein>
    <submittedName>
        <fullName evidence="1">Uncharacterized protein</fullName>
    </submittedName>
</protein>
<evidence type="ECO:0000313" key="1">
    <source>
        <dbReference type="EMBL" id="KKL23690.1"/>
    </source>
</evidence>
<sequence>MTEPKMSVGDRFYSEGRLWEVIDEPFLDRSVEGKQWWYPSR</sequence>
<proteinExistence type="predicted"/>
<dbReference type="AlphaFoldDB" id="A0A0F9BPB1"/>
<comment type="caution">
    <text evidence="1">The sequence shown here is derived from an EMBL/GenBank/DDBJ whole genome shotgun (WGS) entry which is preliminary data.</text>
</comment>